<evidence type="ECO:0000256" key="1">
    <source>
        <dbReference type="ARBA" id="ARBA00022679"/>
    </source>
</evidence>
<protein>
    <submittedName>
        <fullName evidence="2">Glycosyltransferase family 1 protein</fullName>
    </submittedName>
</protein>
<dbReference type="SUPFAM" id="SSF53756">
    <property type="entry name" value="UDP-Glycosyltransferase/glycogen phosphorylase"/>
    <property type="match status" value="1"/>
</dbReference>
<name>A0A9P3GC37_9APHY</name>
<organism evidence="2 3">
    <name type="scientific">Phanerochaete sordida</name>
    <dbReference type="NCBI Taxonomy" id="48140"/>
    <lineage>
        <taxon>Eukaryota</taxon>
        <taxon>Fungi</taxon>
        <taxon>Dikarya</taxon>
        <taxon>Basidiomycota</taxon>
        <taxon>Agaricomycotina</taxon>
        <taxon>Agaricomycetes</taxon>
        <taxon>Polyporales</taxon>
        <taxon>Phanerochaetaceae</taxon>
        <taxon>Phanerochaete</taxon>
    </lineage>
</organism>
<dbReference type="CDD" id="cd03784">
    <property type="entry name" value="GT1_Gtf-like"/>
    <property type="match status" value="1"/>
</dbReference>
<dbReference type="PANTHER" id="PTHR48045">
    <property type="entry name" value="UDP-GLYCOSYLTRANSFERASE 72B1"/>
    <property type="match status" value="1"/>
</dbReference>
<gene>
    <name evidence="2" type="ORF">PsYK624_082910</name>
</gene>
<comment type="caution">
    <text evidence="2">The sequence shown here is derived from an EMBL/GenBank/DDBJ whole genome shotgun (WGS) entry which is preliminary data.</text>
</comment>
<evidence type="ECO:0000313" key="2">
    <source>
        <dbReference type="EMBL" id="GJE92138.1"/>
    </source>
</evidence>
<dbReference type="PANTHER" id="PTHR48045:SF34">
    <property type="entry name" value="ISOFLAVONE 7-O-GLUCOSYLTRANSFERASE 1-LIKE"/>
    <property type="match status" value="1"/>
</dbReference>
<dbReference type="Pfam" id="PF00201">
    <property type="entry name" value="UDPGT"/>
    <property type="match status" value="1"/>
</dbReference>
<accession>A0A9P3GC37</accession>
<keyword evidence="1" id="KW-0808">Transferase</keyword>
<evidence type="ECO:0000313" key="3">
    <source>
        <dbReference type="Proteomes" id="UP000703269"/>
    </source>
</evidence>
<dbReference type="OrthoDB" id="5835829at2759"/>
<reference evidence="2 3" key="1">
    <citation type="submission" date="2021-08" db="EMBL/GenBank/DDBJ databases">
        <title>Draft Genome Sequence of Phanerochaete sordida strain YK-624.</title>
        <authorList>
            <person name="Mori T."/>
            <person name="Dohra H."/>
            <person name="Suzuki T."/>
            <person name="Kawagishi H."/>
            <person name="Hirai H."/>
        </authorList>
    </citation>
    <scope>NUCLEOTIDE SEQUENCE [LARGE SCALE GENOMIC DNA]</scope>
    <source>
        <strain evidence="2 3">YK-624</strain>
    </source>
</reference>
<sequence length="516" mass="57001">MSSNEQLSHIAIAVHIGWGHARPLVALAARVVKLRAVNVTFLTIGQMYEQAVKEVARNFADGEDALRARIRVVCLPAHETDWLDRDIIGNGFEEQLRRLLAGERVSCTKQEAELPTLKPPSALVLDMCGHQFYEIARKLSPTLKIVVSTPPSLIFVLGMTGPYKKDGQREVHAKIESIMRDSEKSLADAAEQVLTAQDDEAMDIPGLPPMYAYEVYPQQSIMDIPGIGLMHLNILDLLYECDAVFSCSMDALEPPETVQAFTDFLALNSRKLYFLGPLLSEAGDEAVVESKEIEKSPEIAGFLKNALEKHGERSLVYISFGTAYWTTKPEQVWTFLDILMEKNIPFIMALASPFCSLPDEVAAKVKASGTGLIVPWAPQQALLEHPVTGWFVTHAGFSSITESVHAGVPMICWPMSADQPLNAVQLVENLDVAYELHEVRTGARGLKPLRRTGTAPQGTPEALRAEMYAVLAKAFGEDGARKRENIRKMRDAARTMWRQGGLARRAAEQLLDDVAV</sequence>
<dbReference type="Proteomes" id="UP000703269">
    <property type="component" value="Unassembled WGS sequence"/>
</dbReference>
<proteinExistence type="predicted"/>
<dbReference type="GO" id="GO:0008194">
    <property type="term" value="F:UDP-glycosyltransferase activity"/>
    <property type="evidence" value="ECO:0007669"/>
    <property type="project" value="InterPro"/>
</dbReference>
<dbReference type="EMBL" id="BPQB01000025">
    <property type="protein sequence ID" value="GJE92138.1"/>
    <property type="molecule type" value="Genomic_DNA"/>
</dbReference>
<dbReference type="InterPro" id="IPR002213">
    <property type="entry name" value="UDP_glucos_trans"/>
</dbReference>
<keyword evidence="3" id="KW-1185">Reference proteome</keyword>
<dbReference type="AlphaFoldDB" id="A0A9P3GC37"/>
<dbReference type="Gene3D" id="3.40.50.2000">
    <property type="entry name" value="Glycogen Phosphorylase B"/>
    <property type="match status" value="2"/>
</dbReference>